<evidence type="ECO:0000256" key="5">
    <source>
        <dbReference type="ARBA" id="ARBA00022801"/>
    </source>
</evidence>
<dbReference type="Gene3D" id="3.40.50.300">
    <property type="entry name" value="P-loop containing nucleotide triphosphate hydrolases"/>
    <property type="match status" value="3"/>
</dbReference>
<dbReference type="SUPFAM" id="SSF52540">
    <property type="entry name" value="P-loop containing nucleoside triphosphate hydrolases"/>
    <property type="match status" value="1"/>
</dbReference>
<feature type="domain" description="UvrD-like helicase ATP-binding" evidence="16">
    <location>
        <begin position="5"/>
        <end position="292"/>
    </location>
</feature>
<dbReference type="PANTHER" id="PTHR11070:SF2">
    <property type="entry name" value="ATP-DEPENDENT DNA HELICASE SRS2"/>
    <property type="match status" value="1"/>
</dbReference>
<evidence type="ECO:0000256" key="10">
    <source>
        <dbReference type="ARBA" id="ARBA00023204"/>
    </source>
</evidence>
<dbReference type="PATRIC" id="fig|333146.12.peg.18"/>
<evidence type="ECO:0000256" key="11">
    <source>
        <dbReference type="ARBA" id="ARBA00023235"/>
    </source>
</evidence>
<accession>S0AP77</accession>
<evidence type="ECO:0000256" key="12">
    <source>
        <dbReference type="ARBA" id="ARBA00034617"/>
    </source>
</evidence>
<keyword evidence="11" id="KW-0413">Isomerase</keyword>
<evidence type="ECO:0000259" key="16">
    <source>
        <dbReference type="PROSITE" id="PS51198"/>
    </source>
</evidence>
<dbReference type="AlphaFoldDB" id="S0AP77"/>
<evidence type="ECO:0000256" key="15">
    <source>
        <dbReference type="PROSITE-ProRule" id="PRU00560"/>
    </source>
</evidence>
<dbReference type="GO" id="GO:0004527">
    <property type="term" value="F:exonuclease activity"/>
    <property type="evidence" value="ECO:0007669"/>
    <property type="project" value="UniProtKB-KW"/>
</dbReference>
<dbReference type="KEGG" id="fac:FACI_IFERC01G0019"/>
<organism evidence="18 19">
    <name type="scientific">Ferroplasma acidarmanus Fer1</name>
    <dbReference type="NCBI Taxonomy" id="333146"/>
    <lineage>
        <taxon>Archaea</taxon>
        <taxon>Methanobacteriati</taxon>
        <taxon>Thermoplasmatota</taxon>
        <taxon>Thermoplasmata</taxon>
        <taxon>Thermoplasmatales</taxon>
        <taxon>Ferroplasmaceae</taxon>
        <taxon>Ferroplasma</taxon>
    </lineage>
</organism>
<evidence type="ECO:0000256" key="1">
    <source>
        <dbReference type="ARBA" id="ARBA00009922"/>
    </source>
</evidence>
<dbReference type="InterPro" id="IPR014017">
    <property type="entry name" value="DNA_helicase_UvrD-like_C"/>
</dbReference>
<comment type="similarity">
    <text evidence="1">Belongs to the helicase family. UvrD subfamily.</text>
</comment>
<keyword evidence="2" id="KW-0540">Nuclease</keyword>
<gene>
    <name evidence="18" type="ORF">FACI_IFERC00001G0019</name>
</gene>
<dbReference type="InterPro" id="IPR027417">
    <property type="entry name" value="P-loop_NTPase"/>
</dbReference>
<evidence type="ECO:0000256" key="8">
    <source>
        <dbReference type="ARBA" id="ARBA00022840"/>
    </source>
</evidence>
<dbReference type="GO" id="GO:0033202">
    <property type="term" value="C:DNA helicase complex"/>
    <property type="evidence" value="ECO:0007669"/>
    <property type="project" value="TreeGrafter"/>
</dbReference>
<dbReference type="Gene3D" id="1.10.10.160">
    <property type="match status" value="1"/>
</dbReference>
<evidence type="ECO:0000256" key="7">
    <source>
        <dbReference type="ARBA" id="ARBA00022839"/>
    </source>
</evidence>
<sequence length="924" mass="106340">MNPDINLTDEQEKAIAHKSGRLRVIACPGSGKTEVIARRVAKLIKDGEKPEGIVAITFTEKAAEELKTRIRKILDVECPERADFGDMFTGTIHGFALDILRELDPYYRTFDVLEDARRVAYVSKSQNYYRRIGLVRLENAYGLKYYNVISQFLKSVDIMLMEQIDPGNLTNKEFAKCFADYMDSLKEDRYFDFATILYNLVYELKNNPEKINLITHRVRHIIVDEFQDVDKLQNTLLELLSPVTESICVVGDDDQGIYHWRGTDVGLIMNFSNPENSAKCTDVALNTNFRSTRAVVELSRQFIENNGSRLPKGMTENPGLKRKYEEGDIQSCEFENEKDELDFIVSKIGELVGTDFLDRNNKPFSLSLSDFAVLTRTNKWAKKIIDRLDREGIPSVAYSGESIFERPEVEFALHSIAYTFECKIRYGKGNYRVPDLSELSGMYSRIFTIDHFPRADTGIFSRNIAALRKEAEDILSKGTKDYLGDLGLQGFYHRILQAMGADRFDFGEKYNYNLACLSRAISDYESVWIRLRASEVKWFFTFMGVYGKSEYTDPQHQDPSIINAVKILTIHKAKGLEFPVVFVPDFIKPNHRTPDRNFVDNVLYDSERYTGTDEDERRVYYTAFTRSEKYLFMTWSRFPEGGVRPRKHHPFLEELPEKYISGPMQLKKSRSGYPDRRTATGEYSTSYSELTSYLRCPNDFLLRNVYGYNAGVPAGFGYGTNIHNVLNMIHRDYIRNEKVPDMDEVVAMVDRMFHLRYATDAMSDNMKKAAERVVRSYVAEHSKDFSRILETEKRFEFVLGEALIAGQIDLLKKTNPDGSLKEVEIIDFKTEKIDGVYSADYDRQLRYYALACLKSLNLKPQKAIVHHLDDDSITQVDISDVELTKTVAEVGKTVDNILKKKFPPSPESKKCDGCDYRKLCSYRS</sequence>
<dbReference type="SUPFAM" id="SSF52980">
    <property type="entry name" value="Restriction endonuclease-like"/>
    <property type="match status" value="1"/>
</dbReference>
<keyword evidence="3 15" id="KW-0547">Nucleotide-binding</keyword>
<name>S0AP77_FERAC</name>
<dbReference type="GeneID" id="16024163"/>
<evidence type="ECO:0000256" key="13">
    <source>
        <dbReference type="ARBA" id="ARBA00034808"/>
    </source>
</evidence>
<dbReference type="GO" id="GO:0005829">
    <property type="term" value="C:cytosol"/>
    <property type="evidence" value="ECO:0007669"/>
    <property type="project" value="TreeGrafter"/>
</dbReference>
<dbReference type="Gene3D" id="1.10.486.10">
    <property type="entry name" value="PCRA, domain 4"/>
    <property type="match status" value="1"/>
</dbReference>
<dbReference type="InterPro" id="IPR011604">
    <property type="entry name" value="PDDEXK-like_dom_sf"/>
</dbReference>
<proteinExistence type="inferred from homology"/>
<dbReference type="GO" id="GO:0043138">
    <property type="term" value="F:3'-5' DNA helicase activity"/>
    <property type="evidence" value="ECO:0007669"/>
    <property type="project" value="UniProtKB-EC"/>
</dbReference>
<dbReference type="RefSeq" id="WP_009886034.1">
    <property type="nucleotide sequence ID" value="NC_021592.1"/>
</dbReference>
<dbReference type="InterPro" id="IPR011335">
    <property type="entry name" value="Restrct_endonuc-II-like"/>
</dbReference>
<dbReference type="Pfam" id="PF12705">
    <property type="entry name" value="PDDEXK_1"/>
    <property type="match status" value="1"/>
</dbReference>
<reference evidence="18 19" key="1">
    <citation type="journal article" date="2007" name="Proc. Natl. Acad. Sci. U.S.A.">
        <title>Genome dynamics in a natural archaeal population.</title>
        <authorList>
            <person name="Allen E.E."/>
            <person name="Tyson G.W."/>
            <person name="Whitaker R.J."/>
            <person name="Detter J.C."/>
            <person name="Richardson P.M."/>
            <person name="Banfield J.F."/>
        </authorList>
    </citation>
    <scope>NUCLEOTIDE SEQUENCE [LARGE SCALE GENOMIC DNA]</scope>
    <source>
        <strain evidence="19">fer1</strain>
    </source>
</reference>
<dbReference type="CDD" id="cd17932">
    <property type="entry name" value="DEXQc_UvrD"/>
    <property type="match status" value="1"/>
</dbReference>
<keyword evidence="19" id="KW-1185">Reference proteome</keyword>
<dbReference type="EC" id="5.6.2.4" evidence="13"/>
<keyword evidence="5 15" id="KW-0378">Hydrolase</keyword>
<keyword evidence="9" id="KW-0238">DNA-binding</keyword>
<evidence type="ECO:0000256" key="4">
    <source>
        <dbReference type="ARBA" id="ARBA00022763"/>
    </source>
</evidence>
<keyword evidence="10" id="KW-0234">DNA repair</keyword>
<comment type="catalytic activity">
    <reaction evidence="14">
        <text>ATP + H2O = ADP + phosphate + H(+)</text>
        <dbReference type="Rhea" id="RHEA:13065"/>
        <dbReference type="ChEBI" id="CHEBI:15377"/>
        <dbReference type="ChEBI" id="CHEBI:15378"/>
        <dbReference type="ChEBI" id="CHEBI:30616"/>
        <dbReference type="ChEBI" id="CHEBI:43474"/>
        <dbReference type="ChEBI" id="CHEBI:456216"/>
        <dbReference type="EC" id="5.6.2.4"/>
    </reaction>
</comment>
<comment type="catalytic activity">
    <reaction evidence="12">
        <text>Couples ATP hydrolysis with the unwinding of duplex DNA by translocating in the 3'-5' direction.</text>
        <dbReference type="EC" id="5.6.2.4"/>
    </reaction>
</comment>
<evidence type="ECO:0000256" key="14">
    <source>
        <dbReference type="ARBA" id="ARBA00048988"/>
    </source>
</evidence>
<dbReference type="GO" id="GO:0000725">
    <property type="term" value="P:recombinational repair"/>
    <property type="evidence" value="ECO:0007669"/>
    <property type="project" value="TreeGrafter"/>
</dbReference>
<dbReference type="Proteomes" id="UP000014660">
    <property type="component" value="Chromosome"/>
</dbReference>
<evidence type="ECO:0000256" key="6">
    <source>
        <dbReference type="ARBA" id="ARBA00022806"/>
    </source>
</evidence>
<evidence type="ECO:0000256" key="9">
    <source>
        <dbReference type="ARBA" id="ARBA00023125"/>
    </source>
</evidence>
<dbReference type="EMBL" id="CP004145">
    <property type="protein sequence ID" value="AGO59999.1"/>
    <property type="molecule type" value="Genomic_DNA"/>
</dbReference>
<evidence type="ECO:0000313" key="18">
    <source>
        <dbReference type="EMBL" id="AGO59999.1"/>
    </source>
</evidence>
<feature type="binding site" evidence="15">
    <location>
        <begin position="26"/>
        <end position="33"/>
    </location>
    <ligand>
        <name>ATP</name>
        <dbReference type="ChEBI" id="CHEBI:30616"/>
    </ligand>
</feature>
<keyword evidence="8 15" id="KW-0067">ATP-binding</keyword>
<evidence type="ECO:0000259" key="17">
    <source>
        <dbReference type="PROSITE" id="PS51217"/>
    </source>
</evidence>
<dbReference type="InterPro" id="IPR014016">
    <property type="entry name" value="UvrD-like_ATP-bd"/>
</dbReference>
<protein>
    <recommendedName>
        <fullName evidence="13">DNA 3'-5' helicase</fullName>
        <ecNumber evidence="13">5.6.2.4</ecNumber>
    </recommendedName>
</protein>
<dbReference type="HOGENOM" id="CLU_004585_6_0_2"/>
<dbReference type="GO" id="GO:0003677">
    <property type="term" value="F:DNA binding"/>
    <property type="evidence" value="ECO:0007669"/>
    <property type="project" value="UniProtKB-KW"/>
</dbReference>
<dbReference type="InterPro" id="IPR000212">
    <property type="entry name" value="DNA_helicase_UvrD/REP"/>
</dbReference>
<dbReference type="InterPro" id="IPR013986">
    <property type="entry name" value="DExx_box_DNA_helicase_dom_sf"/>
</dbReference>
<keyword evidence="4" id="KW-0227">DNA damage</keyword>
<dbReference type="Pfam" id="PF00580">
    <property type="entry name" value="UvrD-helicase"/>
    <property type="match status" value="1"/>
</dbReference>
<dbReference type="PROSITE" id="PS51217">
    <property type="entry name" value="UVRD_HELICASE_CTER"/>
    <property type="match status" value="1"/>
</dbReference>
<dbReference type="PROSITE" id="PS51198">
    <property type="entry name" value="UVRD_HELICASE_ATP_BIND"/>
    <property type="match status" value="1"/>
</dbReference>
<dbReference type="InterPro" id="IPR038726">
    <property type="entry name" value="PDDEXK_AddAB-type"/>
</dbReference>
<dbReference type="PANTHER" id="PTHR11070">
    <property type="entry name" value="UVRD / RECB / PCRA DNA HELICASE FAMILY MEMBER"/>
    <property type="match status" value="1"/>
</dbReference>
<keyword evidence="6 15" id="KW-0347">Helicase</keyword>
<evidence type="ECO:0000313" key="19">
    <source>
        <dbReference type="Proteomes" id="UP000014660"/>
    </source>
</evidence>
<dbReference type="Pfam" id="PF13361">
    <property type="entry name" value="UvrD_C"/>
    <property type="match status" value="2"/>
</dbReference>
<evidence type="ECO:0000256" key="3">
    <source>
        <dbReference type="ARBA" id="ARBA00022741"/>
    </source>
</evidence>
<dbReference type="GO" id="GO:0005524">
    <property type="term" value="F:ATP binding"/>
    <property type="evidence" value="ECO:0007669"/>
    <property type="project" value="UniProtKB-UniRule"/>
</dbReference>
<evidence type="ECO:0000256" key="2">
    <source>
        <dbReference type="ARBA" id="ARBA00022722"/>
    </source>
</evidence>
<feature type="domain" description="UvrD-like helicase C-terminal" evidence="17">
    <location>
        <begin position="293"/>
        <end position="575"/>
    </location>
</feature>
<keyword evidence="7" id="KW-0269">Exonuclease</keyword>
<dbReference type="Gene3D" id="3.90.320.10">
    <property type="match status" value="1"/>
</dbReference>